<feature type="transmembrane region" description="Helical" evidence="1">
    <location>
        <begin position="6"/>
        <end position="23"/>
    </location>
</feature>
<dbReference type="NCBIfam" id="NF041480">
    <property type="entry name" value="flag_mot_ctl_ZomB"/>
    <property type="match status" value="1"/>
</dbReference>
<accession>A0A5C4U1H3</accession>
<dbReference type="EMBL" id="VDHJ01000014">
    <property type="protein sequence ID" value="TNL95607.1"/>
    <property type="molecule type" value="Genomic_DNA"/>
</dbReference>
<organism evidence="3 4">
    <name type="scientific">Corynebacterium tapiri</name>
    <dbReference type="NCBI Taxonomy" id="1448266"/>
    <lineage>
        <taxon>Bacteria</taxon>
        <taxon>Bacillati</taxon>
        <taxon>Actinomycetota</taxon>
        <taxon>Actinomycetes</taxon>
        <taxon>Mycobacteriales</taxon>
        <taxon>Corynebacteriaceae</taxon>
        <taxon>Corynebacterium</taxon>
    </lineage>
</organism>
<gene>
    <name evidence="3" type="ORF">FHE74_09490</name>
</gene>
<evidence type="ECO:0000256" key="1">
    <source>
        <dbReference type="SAM" id="Phobius"/>
    </source>
</evidence>
<comment type="caution">
    <text evidence="3">The sequence shown here is derived from an EMBL/GenBank/DDBJ whole genome shotgun (WGS) entry which is preliminary data.</text>
</comment>
<dbReference type="OrthoDB" id="3721873at2"/>
<dbReference type="InterPro" id="IPR058983">
    <property type="entry name" value="AftB_C"/>
</dbReference>
<reference evidence="3 4" key="1">
    <citation type="submission" date="2019-06" db="EMBL/GenBank/DDBJ databases">
        <authorList>
            <person name="Li J."/>
        </authorList>
    </citation>
    <scope>NUCLEOTIDE SEQUENCE [LARGE SCALE GENOMIC DNA]</scope>
    <source>
        <strain evidence="3 4">LMG 28165</strain>
    </source>
</reference>
<dbReference type="InterPro" id="IPR048243">
    <property type="entry name" value="AftB-like"/>
</dbReference>
<keyword evidence="1" id="KW-1133">Transmembrane helix</keyword>
<feature type="transmembrane region" description="Helical" evidence="1">
    <location>
        <begin position="136"/>
        <end position="155"/>
    </location>
</feature>
<evidence type="ECO:0000259" key="2">
    <source>
        <dbReference type="Pfam" id="PF26371"/>
    </source>
</evidence>
<feature type="transmembrane region" description="Helical" evidence="1">
    <location>
        <begin position="342"/>
        <end position="359"/>
    </location>
</feature>
<dbReference type="AlphaFoldDB" id="A0A5C4U1H3"/>
<feature type="transmembrane region" description="Helical" evidence="1">
    <location>
        <begin position="175"/>
        <end position="195"/>
    </location>
</feature>
<protein>
    <recommendedName>
        <fullName evidence="2">Terminal beta-(1-&gt;2)-arabinofuranosyltransferase C-terminal domain-containing protein</fullName>
    </recommendedName>
</protein>
<sequence>MGRVSLAVSTCAVVLIAAIGGWMRRWMSDDGLIVLRTVRNLAAGNGPVFNAGERVETNTSTLWQYLILVGSWFTDARLEIIALYLALALTILGALIACFAAYGLYPRARSTMFLPAGALIYFALPPARDFATSGLEWGLCLFWLAVLFGLLVLWARGGSEKWTYLLAFWAGLSWLVRPELVLYGALSGLLVVITARSWGKRAALIGVGALVPGAYQIFRMGYYGLLTPHTAVAKSASGARWGTGWEYVLDLTQPYQLWIALAFALVIATGIVLREDIRWTGLRSAPVAAGLVIVAGLLHLLYVVRVGGDFMHGRMALLPLFAVLLPLWVVPGVEKHKDKNPAGLLTSGAVAALAVWAGVTMHGGTEHTSADGFEVAELGVVDEREFWTWATERAPGDAPLVASDFTPYDLAGHWTEGVDLMMRNDAAWMFQYIDPKKELAWAPVDRMPGENDHAPTAYFINLGLTGMNAPLDVRVLDTVGLSTPLAARQPRLEHGRIGHDKELPMHWQAADTDAALDELPPWVDAEQVERDRLALKTPEVQALVDSYRAPLTWDRFVENIRFALGDGRTLEIPATP</sequence>
<feature type="transmembrane region" description="Helical" evidence="1">
    <location>
        <begin position="255"/>
        <end position="273"/>
    </location>
</feature>
<evidence type="ECO:0000313" key="4">
    <source>
        <dbReference type="Proteomes" id="UP000312032"/>
    </source>
</evidence>
<feature type="transmembrane region" description="Helical" evidence="1">
    <location>
        <begin position="310"/>
        <end position="330"/>
    </location>
</feature>
<evidence type="ECO:0000313" key="3">
    <source>
        <dbReference type="EMBL" id="TNL95607.1"/>
    </source>
</evidence>
<feature type="transmembrane region" description="Helical" evidence="1">
    <location>
        <begin position="202"/>
        <end position="218"/>
    </location>
</feature>
<dbReference type="Proteomes" id="UP000312032">
    <property type="component" value="Unassembled WGS sequence"/>
</dbReference>
<dbReference type="Pfam" id="PF26371">
    <property type="entry name" value="AftB_C"/>
    <property type="match status" value="1"/>
</dbReference>
<keyword evidence="4" id="KW-1185">Reference proteome</keyword>
<feature type="transmembrane region" description="Helical" evidence="1">
    <location>
        <begin position="285"/>
        <end position="304"/>
    </location>
</feature>
<proteinExistence type="predicted"/>
<name>A0A5C4U1H3_9CORY</name>
<keyword evidence="1" id="KW-0472">Membrane</keyword>
<feature type="transmembrane region" description="Helical" evidence="1">
    <location>
        <begin position="81"/>
        <end position="102"/>
    </location>
</feature>
<keyword evidence="1" id="KW-0812">Transmembrane</keyword>
<feature type="domain" description="Terminal beta-(1-&gt;2)-arabinofuranosyltransferase C-terminal" evidence="2">
    <location>
        <begin position="410"/>
        <end position="574"/>
    </location>
</feature>